<evidence type="ECO:0000313" key="2">
    <source>
        <dbReference type="EMBL" id="KAG7362106.1"/>
    </source>
</evidence>
<reference evidence="2" key="2">
    <citation type="submission" date="2021-04" db="EMBL/GenBank/DDBJ databases">
        <authorList>
            <person name="Podell S."/>
        </authorList>
    </citation>
    <scope>NUCLEOTIDE SEQUENCE</scope>
    <source>
        <strain evidence="2">Hildebrandi</strain>
    </source>
</reference>
<keyword evidence="3" id="KW-1185">Reference proteome</keyword>
<sequence>MTHLPDARTDLKQAIPRRHPQSTAETSISDVMDQRVVRHPILLIPLPVFHLNQEGIGPHSVILSQRRNRGEVASLLQILDAALEIVDSTSPVIMSSSSAPTPPHGFSRD</sequence>
<proteinExistence type="predicted"/>
<dbReference type="Proteomes" id="UP000693970">
    <property type="component" value="Unassembled WGS sequence"/>
</dbReference>
<accession>A0A9K3LJU2</accession>
<evidence type="ECO:0000256" key="1">
    <source>
        <dbReference type="SAM" id="MobiDB-lite"/>
    </source>
</evidence>
<reference evidence="2" key="1">
    <citation type="journal article" date="2021" name="Sci. Rep.">
        <title>Diploid genomic architecture of Nitzschia inconspicua, an elite biomass production diatom.</title>
        <authorList>
            <person name="Oliver A."/>
            <person name="Podell S."/>
            <person name="Pinowska A."/>
            <person name="Traller J.C."/>
            <person name="Smith S.R."/>
            <person name="McClure R."/>
            <person name="Beliaev A."/>
            <person name="Bohutskyi P."/>
            <person name="Hill E.A."/>
            <person name="Rabines A."/>
            <person name="Zheng H."/>
            <person name="Allen L.Z."/>
            <person name="Kuo A."/>
            <person name="Grigoriev I.V."/>
            <person name="Allen A.E."/>
            <person name="Hazlebeck D."/>
            <person name="Allen E.E."/>
        </authorList>
    </citation>
    <scope>NUCLEOTIDE SEQUENCE</scope>
    <source>
        <strain evidence="2">Hildebrandi</strain>
    </source>
</reference>
<feature type="region of interest" description="Disordered" evidence="1">
    <location>
        <begin position="1"/>
        <end position="30"/>
    </location>
</feature>
<feature type="compositionally biased region" description="Basic and acidic residues" evidence="1">
    <location>
        <begin position="1"/>
        <end position="11"/>
    </location>
</feature>
<dbReference type="EMBL" id="JAGRRH010000012">
    <property type="protein sequence ID" value="KAG7362106.1"/>
    <property type="molecule type" value="Genomic_DNA"/>
</dbReference>
<evidence type="ECO:0000313" key="3">
    <source>
        <dbReference type="Proteomes" id="UP000693970"/>
    </source>
</evidence>
<gene>
    <name evidence="2" type="ORF">IV203_025772</name>
</gene>
<name>A0A9K3LJU2_9STRA</name>
<comment type="caution">
    <text evidence="2">The sequence shown here is derived from an EMBL/GenBank/DDBJ whole genome shotgun (WGS) entry which is preliminary data.</text>
</comment>
<dbReference type="AlphaFoldDB" id="A0A9K3LJU2"/>
<protein>
    <submittedName>
        <fullName evidence="2">Uncharacterized protein</fullName>
    </submittedName>
</protein>
<organism evidence="2 3">
    <name type="scientific">Nitzschia inconspicua</name>
    <dbReference type="NCBI Taxonomy" id="303405"/>
    <lineage>
        <taxon>Eukaryota</taxon>
        <taxon>Sar</taxon>
        <taxon>Stramenopiles</taxon>
        <taxon>Ochrophyta</taxon>
        <taxon>Bacillariophyta</taxon>
        <taxon>Bacillariophyceae</taxon>
        <taxon>Bacillariophycidae</taxon>
        <taxon>Bacillariales</taxon>
        <taxon>Bacillariaceae</taxon>
        <taxon>Nitzschia</taxon>
    </lineage>
</organism>